<evidence type="ECO:0000256" key="4">
    <source>
        <dbReference type="ARBA" id="ARBA00022692"/>
    </source>
</evidence>
<dbReference type="InterPro" id="IPR011701">
    <property type="entry name" value="MFS"/>
</dbReference>
<evidence type="ECO:0000256" key="5">
    <source>
        <dbReference type="ARBA" id="ARBA00022989"/>
    </source>
</evidence>
<feature type="transmembrane region" description="Helical" evidence="7">
    <location>
        <begin position="173"/>
        <end position="192"/>
    </location>
</feature>
<feature type="domain" description="Major facilitator superfamily (MFS) profile" evidence="8">
    <location>
        <begin position="50"/>
        <end position="560"/>
    </location>
</feature>
<dbReference type="InterPro" id="IPR036259">
    <property type="entry name" value="MFS_trans_sf"/>
</dbReference>
<evidence type="ECO:0000313" key="10">
    <source>
        <dbReference type="Proteomes" id="UP000190831"/>
    </source>
</evidence>
<dbReference type="PROSITE" id="PS50850">
    <property type="entry name" value="MFS"/>
    <property type="match status" value="1"/>
</dbReference>
<keyword evidence="3" id="KW-0813">Transport</keyword>
<keyword evidence="6 7" id="KW-0472">Membrane</keyword>
<evidence type="ECO:0000259" key="8">
    <source>
        <dbReference type="PROSITE" id="PS50850"/>
    </source>
</evidence>
<dbReference type="PANTHER" id="PTHR23501:SF191">
    <property type="entry name" value="VACUOLAR BASIC AMINO ACID TRANSPORTER 4"/>
    <property type="match status" value="1"/>
</dbReference>
<feature type="transmembrane region" description="Helical" evidence="7">
    <location>
        <begin position="239"/>
        <end position="258"/>
    </location>
</feature>
<evidence type="ECO:0000256" key="7">
    <source>
        <dbReference type="SAM" id="Phobius"/>
    </source>
</evidence>
<dbReference type="SUPFAM" id="SSF103473">
    <property type="entry name" value="MFS general substrate transporter"/>
    <property type="match status" value="1"/>
</dbReference>
<keyword evidence="5 7" id="KW-1133">Transmembrane helix</keyword>
<organism evidence="9 10">
    <name type="scientific">Lachancea fermentati</name>
    <name type="common">Zygosaccharomyces fermentati</name>
    <dbReference type="NCBI Taxonomy" id="4955"/>
    <lineage>
        <taxon>Eukaryota</taxon>
        <taxon>Fungi</taxon>
        <taxon>Dikarya</taxon>
        <taxon>Ascomycota</taxon>
        <taxon>Saccharomycotina</taxon>
        <taxon>Saccharomycetes</taxon>
        <taxon>Saccharomycetales</taxon>
        <taxon>Saccharomycetaceae</taxon>
        <taxon>Lachancea</taxon>
    </lineage>
</organism>
<feature type="transmembrane region" description="Helical" evidence="7">
    <location>
        <begin position="115"/>
        <end position="134"/>
    </location>
</feature>
<dbReference type="OrthoDB" id="10021397at2759"/>
<dbReference type="Gene3D" id="1.20.1250.20">
    <property type="entry name" value="MFS general substrate transporter like domains"/>
    <property type="match status" value="1"/>
</dbReference>
<dbReference type="OMA" id="CIVTIGW"/>
<feature type="transmembrane region" description="Helical" evidence="7">
    <location>
        <begin position="535"/>
        <end position="556"/>
    </location>
</feature>
<comment type="subcellular location">
    <subcellularLocation>
        <location evidence="1">Endomembrane system</location>
        <topology evidence="1">Multi-pass membrane protein</topology>
    </subcellularLocation>
</comment>
<feature type="transmembrane region" description="Helical" evidence="7">
    <location>
        <begin position="270"/>
        <end position="288"/>
    </location>
</feature>
<evidence type="ECO:0000256" key="3">
    <source>
        <dbReference type="ARBA" id="ARBA00022448"/>
    </source>
</evidence>
<name>A0A1G4M9X8_LACFM</name>
<dbReference type="InterPro" id="IPR020846">
    <property type="entry name" value="MFS_dom"/>
</dbReference>
<feature type="transmembrane region" description="Helical" evidence="7">
    <location>
        <begin position="377"/>
        <end position="399"/>
    </location>
</feature>
<dbReference type="Pfam" id="PF07690">
    <property type="entry name" value="MFS_1"/>
    <property type="match status" value="1"/>
</dbReference>
<accession>A0A1G4M9X8</accession>
<dbReference type="GO" id="GO:0015174">
    <property type="term" value="F:basic amino acid transmembrane transporter activity"/>
    <property type="evidence" value="ECO:0007669"/>
    <property type="project" value="TreeGrafter"/>
</dbReference>
<keyword evidence="10" id="KW-1185">Reference proteome</keyword>
<sequence>MSKIDDSLESFIELNDWDETPDPSKNADCSSFDDEDLELDLRDPQTFPLALTAMWMNTALCALDGTIVSTTMNEIASTFQQASMVTWVATAYMLTTSSVQPLYGKTSDILGRRKCLLFAEFMFMLGLVLCGLARSIPELAFARAICGIGGSGLGAMCNIILSDLAPLSQRSVYMGWGSVIWGTAQSIGGPLGGLLLNWFGIHGLFVVQIPFCIISMWLTWKYIHDIEDQKDGSWQDIDFGGSFFLMCGISAFIFLCSTNDVSSSEEFSPTKKVCLLLTIMSVIGFVLVEKYGARQSILPMYVLKGTLGLIGFIYGLASMLSYVGLFIIPLYLQLVWGVSITGSGGYIIFTVLSTSAGSFLCGWILRKFGSPSRENTLYNSGMMIVINTIISVIGFSIMFKCITSIPPSIGNENEVPWAQKFKFVLGFIIMGMSLGFQGVAVMLYNVAKVGKKGQAASTSVTFLFRSLGNVLSVSIALGIFVNSLKSDLRAHFDGNNNELYVQLLKDNTSVRTASLSANEKGTILNIFKSALVSSFYPSIICCILSVLSAFLLCIFLRKSRRT</sequence>
<evidence type="ECO:0000313" key="9">
    <source>
        <dbReference type="EMBL" id="SCW00515.1"/>
    </source>
</evidence>
<feature type="transmembrane region" description="Helical" evidence="7">
    <location>
        <begin position="423"/>
        <end position="447"/>
    </location>
</feature>
<dbReference type="PANTHER" id="PTHR23501">
    <property type="entry name" value="MAJOR FACILITATOR SUPERFAMILY"/>
    <property type="match status" value="1"/>
</dbReference>
<comment type="similarity">
    <text evidence="2">Belongs to the major facilitator superfamily.</text>
</comment>
<feature type="transmembrane region" description="Helical" evidence="7">
    <location>
        <begin position="344"/>
        <end position="365"/>
    </location>
</feature>
<evidence type="ECO:0000256" key="1">
    <source>
        <dbReference type="ARBA" id="ARBA00004127"/>
    </source>
</evidence>
<evidence type="ECO:0000256" key="2">
    <source>
        <dbReference type="ARBA" id="ARBA00008335"/>
    </source>
</evidence>
<feature type="transmembrane region" description="Helical" evidence="7">
    <location>
        <begin position="309"/>
        <end position="332"/>
    </location>
</feature>
<reference evidence="9 10" key="1">
    <citation type="submission" date="2016-03" db="EMBL/GenBank/DDBJ databases">
        <authorList>
            <person name="Devillers H."/>
        </authorList>
    </citation>
    <scope>NUCLEOTIDE SEQUENCE [LARGE SCALE GENOMIC DNA]</scope>
    <source>
        <strain evidence="9">CBS 6772</strain>
    </source>
</reference>
<dbReference type="Proteomes" id="UP000190831">
    <property type="component" value="Chromosome C"/>
</dbReference>
<dbReference type="GO" id="GO:0000329">
    <property type="term" value="C:fungal-type vacuole membrane"/>
    <property type="evidence" value="ECO:0007669"/>
    <property type="project" value="TreeGrafter"/>
</dbReference>
<dbReference type="EMBL" id="LT598485">
    <property type="protein sequence ID" value="SCW00515.1"/>
    <property type="molecule type" value="Genomic_DNA"/>
</dbReference>
<proteinExistence type="inferred from homology"/>
<dbReference type="GO" id="GO:0012505">
    <property type="term" value="C:endomembrane system"/>
    <property type="evidence" value="ECO:0007669"/>
    <property type="project" value="UniProtKB-SubCell"/>
</dbReference>
<protein>
    <submittedName>
        <fullName evidence="9">LAFE_0C05886g1_1</fullName>
    </submittedName>
</protein>
<feature type="transmembrane region" description="Helical" evidence="7">
    <location>
        <begin position="140"/>
        <end position="161"/>
    </location>
</feature>
<gene>
    <name evidence="9" type="ORF">LAFE_0C05886G</name>
</gene>
<feature type="transmembrane region" description="Helical" evidence="7">
    <location>
        <begin position="459"/>
        <end position="481"/>
    </location>
</feature>
<feature type="transmembrane region" description="Helical" evidence="7">
    <location>
        <begin position="198"/>
        <end position="218"/>
    </location>
</feature>
<dbReference type="AlphaFoldDB" id="A0A1G4M9X8"/>
<evidence type="ECO:0000256" key="6">
    <source>
        <dbReference type="ARBA" id="ARBA00023136"/>
    </source>
</evidence>
<keyword evidence="4 7" id="KW-0812">Transmembrane</keyword>